<dbReference type="PANTHER" id="PTHR12917:SF1">
    <property type="entry name" value="AT13091P"/>
    <property type="match status" value="1"/>
</dbReference>
<sequence>MRIVLSAALVAAFAMPAGPAFAQAKEEPRCKLQKAAEWRVREVAGLPLVNIEINGRKVDAIIDTGAPNTMVSRTLAIQAALSQTGSGRDAAAIIEEAKIGGMTRKDWRVLLADRDLGPDVALVIGNDFLEGTAFEFDLPNKSIRIFVLKECDDAFIGYWPSENLRHVSLEAGTNAGIRVAMGEQSFDAVIDSAAQTSVINTGRAERLGVTSKSPGVTPGGCVTGLGKQPVDSFIGPFKRFDIGPQTVLNPRIHFADLGAPAQAQRGPRSFAAVPEMIIGLDFLQTHRVMIAGSQRRVYFSHEGGTVFPAAVATACKK</sequence>
<evidence type="ECO:0000313" key="7">
    <source>
        <dbReference type="Proteomes" id="UP000503096"/>
    </source>
</evidence>
<dbReference type="PROSITE" id="PS00141">
    <property type="entry name" value="ASP_PROTEASE"/>
    <property type="match status" value="1"/>
</dbReference>
<keyword evidence="7" id="KW-1185">Reference proteome</keyword>
<accession>A0A6M4H408</accession>
<feature type="signal peptide" evidence="5">
    <location>
        <begin position="1"/>
        <end position="22"/>
    </location>
</feature>
<protein>
    <recommendedName>
        <fullName evidence="8">Aspartyl protease</fullName>
    </recommendedName>
</protein>
<evidence type="ECO:0000256" key="1">
    <source>
        <dbReference type="ARBA" id="ARBA00009136"/>
    </source>
</evidence>
<keyword evidence="4" id="KW-0378">Hydrolase</keyword>
<keyword evidence="3" id="KW-0064">Aspartyl protease</keyword>
<comment type="similarity">
    <text evidence="1">Belongs to the DDI1 family.</text>
</comment>
<dbReference type="Gene3D" id="2.40.70.10">
    <property type="entry name" value="Acid Proteases"/>
    <property type="match status" value="2"/>
</dbReference>
<dbReference type="InterPro" id="IPR021109">
    <property type="entry name" value="Peptidase_aspartic_dom_sf"/>
</dbReference>
<reference evidence="6 7" key="1">
    <citation type="submission" date="2020-04" db="EMBL/GenBank/DDBJ databases">
        <title>Usitatibacter rugosus gen. nov., sp. nov. and Usitatibacter palustris sp. nov., novel members of Usitatibacteraceae fam. nov. within the order Nitrosomonadales isolated from soil.</title>
        <authorList>
            <person name="Huber K.J."/>
            <person name="Neumann-Schaal M."/>
            <person name="Geppert A."/>
            <person name="Luckner M."/>
            <person name="Wanner G."/>
            <person name="Overmann J."/>
        </authorList>
    </citation>
    <scope>NUCLEOTIDE SEQUENCE [LARGE SCALE GENOMIC DNA]</scope>
    <source>
        <strain evidence="6 7">Swamp67</strain>
    </source>
</reference>
<dbReference type="Proteomes" id="UP000503096">
    <property type="component" value="Chromosome"/>
</dbReference>
<evidence type="ECO:0000256" key="3">
    <source>
        <dbReference type="ARBA" id="ARBA00022750"/>
    </source>
</evidence>
<dbReference type="RefSeq" id="WP_171159975.1">
    <property type="nucleotide sequence ID" value="NZ_CP053073.1"/>
</dbReference>
<dbReference type="InterPro" id="IPR034122">
    <property type="entry name" value="Retropepsin-like_bacterial"/>
</dbReference>
<dbReference type="GO" id="GO:0004190">
    <property type="term" value="F:aspartic-type endopeptidase activity"/>
    <property type="evidence" value="ECO:0007669"/>
    <property type="project" value="UniProtKB-KW"/>
</dbReference>
<organism evidence="6 7">
    <name type="scientific">Usitatibacter palustris</name>
    <dbReference type="NCBI Taxonomy" id="2732487"/>
    <lineage>
        <taxon>Bacteria</taxon>
        <taxon>Pseudomonadati</taxon>
        <taxon>Pseudomonadota</taxon>
        <taxon>Betaproteobacteria</taxon>
        <taxon>Nitrosomonadales</taxon>
        <taxon>Usitatibacteraceae</taxon>
        <taxon>Usitatibacter</taxon>
    </lineage>
</organism>
<dbReference type="PANTHER" id="PTHR12917">
    <property type="entry name" value="ASPARTYL PROTEASE DDI-RELATED"/>
    <property type="match status" value="1"/>
</dbReference>
<dbReference type="Pfam" id="PF13650">
    <property type="entry name" value="Asp_protease_2"/>
    <property type="match status" value="1"/>
</dbReference>
<dbReference type="InterPro" id="IPR001969">
    <property type="entry name" value="Aspartic_peptidase_AS"/>
</dbReference>
<evidence type="ECO:0000256" key="4">
    <source>
        <dbReference type="ARBA" id="ARBA00022801"/>
    </source>
</evidence>
<dbReference type="Pfam" id="PF13975">
    <property type="entry name" value="gag-asp_proteas"/>
    <property type="match status" value="1"/>
</dbReference>
<dbReference type="AlphaFoldDB" id="A0A6M4H408"/>
<dbReference type="InParanoid" id="A0A6M4H408"/>
<name>A0A6M4H408_9PROT</name>
<feature type="chain" id="PRO_5026988853" description="Aspartyl protease" evidence="5">
    <location>
        <begin position="23"/>
        <end position="317"/>
    </location>
</feature>
<dbReference type="GO" id="GO:0006508">
    <property type="term" value="P:proteolysis"/>
    <property type="evidence" value="ECO:0007669"/>
    <property type="project" value="UniProtKB-KW"/>
</dbReference>
<dbReference type="SUPFAM" id="SSF50630">
    <property type="entry name" value="Acid proteases"/>
    <property type="match status" value="2"/>
</dbReference>
<evidence type="ECO:0000256" key="2">
    <source>
        <dbReference type="ARBA" id="ARBA00022670"/>
    </source>
</evidence>
<dbReference type="KEGG" id="upl:DSM104440_00216"/>
<gene>
    <name evidence="6" type="ORF">DSM104440_00216</name>
</gene>
<evidence type="ECO:0000256" key="5">
    <source>
        <dbReference type="SAM" id="SignalP"/>
    </source>
</evidence>
<dbReference type="EMBL" id="CP053073">
    <property type="protein sequence ID" value="QJR13433.1"/>
    <property type="molecule type" value="Genomic_DNA"/>
</dbReference>
<proteinExistence type="inferred from homology"/>
<evidence type="ECO:0008006" key="8">
    <source>
        <dbReference type="Google" id="ProtNLM"/>
    </source>
</evidence>
<keyword evidence="5" id="KW-0732">Signal</keyword>
<keyword evidence="2" id="KW-0645">Protease</keyword>
<evidence type="ECO:0000313" key="6">
    <source>
        <dbReference type="EMBL" id="QJR13433.1"/>
    </source>
</evidence>
<dbReference type="CDD" id="cd05483">
    <property type="entry name" value="retropepsin_like_bacteria"/>
    <property type="match status" value="1"/>
</dbReference>